<proteinExistence type="predicted"/>
<sequence length="110" mass="12132">MLTAVIESATEDSAASLSDQLIQPLAQGAQPPQHGQLQLVGQRVRVDGSGLGADRRLPHQRGAQLGQNLFGHPPPQEGKQERHETSPTEDVMSRLIHSDRRINPHLYFEK</sequence>
<gene>
    <name evidence="2" type="ORF">EYF80_015137</name>
</gene>
<dbReference type="Proteomes" id="UP000314294">
    <property type="component" value="Unassembled WGS sequence"/>
</dbReference>
<evidence type="ECO:0000256" key="1">
    <source>
        <dbReference type="SAM" id="MobiDB-lite"/>
    </source>
</evidence>
<dbReference type="AlphaFoldDB" id="A0A4Z2I9N5"/>
<accession>A0A4Z2I9N5</accession>
<name>A0A4Z2I9N5_9TELE</name>
<dbReference type="EMBL" id="SRLO01000112">
    <property type="protein sequence ID" value="TNN74590.1"/>
    <property type="molecule type" value="Genomic_DNA"/>
</dbReference>
<feature type="compositionally biased region" description="Basic and acidic residues" evidence="1">
    <location>
        <begin position="96"/>
        <end position="110"/>
    </location>
</feature>
<evidence type="ECO:0000313" key="3">
    <source>
        <dbReference type="Proteomes" id="UP000314294"/>
    </source>
</evidence>
<organism evidence="2 3">
    <name type="scientific">Liparis tanakae</name>
    <name type="common">Tanaka's snailfish</name>
    <dbReference type="NCBI Taxonomy" id="230148"/>
    <lineage>
        <taxon>Eukaryota</taxon>
        <taxon>Metazoa</taxon>
        <taxon>Chordata</taxon>
        <taxon>Craniata</taxon>
        <taxon>Vertebrata</taxon>
        <taxon>Euteleostomi</taxon>
        <taxon>Actinopterygii</taxon>
        <taxon>Neopterygii</taxon>
        <taxon>Teleostei</taxon>
        <taxon>Neoteleostei</taxon>
        <taxon>Acanthomorphata</taxon>
        <taxon>Eupercaria</taxon>
        <taxon>Perciformes</taxon>
        <taxon>Cottioidei</taxon>
        <taxon>Cottales</taxon>
        <taxon>Liparidae</taxon>
        <taxon>Liparis</taxon>
    </lineage>
</organism>
<comment type="caution">
    <text evidence="2">The sequence shown here is derived from an EMBL/GenBank/DDBJ whole genome shotgun (WGS) entry which is preliminary data.</text>
</comment>
<keyword evidence="3" id="KW-1185">Reference proteome</keyword>
<feature type="region of interest" description="Disordered" evidence="1">
    <location>
        <begin position="49"/>
        <end position="110"/>
    </location>
</feature>
<protein>
    <submittedName>
        <fullName evidence="2">Uncharacterized protein</fullName>
    </submittedName>
</protein>
<evidence type="ECO:0000313" key="2">
    <source>
        <dbReference type="EMBL" id="TNN74590.1"/>
    </source>
</evidence>
<reference evidence="2 3" key="1">
    <citation type="submission" date="2019-03" db="EMBL/GenBank/DDBJ databases">
        <title>First draft genome of Liparis tanakae, snailfish: a comprehensive survey of snailfish specific genes.</title>
        <authorList>
            <person name="Kim W."/>
            <person name="Song I."/>
            <person name="Jeong J.-H."/>
            <person name="Kim D."/>
            <person name="Kim S."/>
            <person name="Ryu S."/>
            <person name="Song J.Y."/>
            <person name="Lee S.K."/>
        </authorList>
    </citation>
    <scope>NUCLEOTIDE SEQUENCE [LARGE SCALE GENOMIC DNA]</scope>
    <source>
        <tissue evidence="2">Muscle</tissue>
    </source>
</reference>